<evidence type="ECO:0000313" key="3">
    <source>
        <dbReference type="EMBL" id="KAJ7630848.1"/>
    </source>
</evidence>
<dbReference type="SUPFAM" id="SSF111331">
    <property type="entry name" value="NAD kinase/diacylglycerol kinase-like"/>
    <property type="match status" value="1"/>
</dbReference>
<keyword evidence="4" id="KW-1185">Reference proteome</keyword>
<dbReference type="GO" id="GO:0005737">
    <property type="term" value="C:cytoplasm"/>
    <property type="evidence" value="ECO:0007669"/>
    <property type="project" value="TreeGrafter"/>
</dbReference>
<sequence>MDAIRTCLSSCWPFTSRAARYERMSSLELNDTAHMSDDQELIITQDGKQITLTLVDAGVRVVVHAGSARSTSSEDVPFLHVLFAGVSFTPTGRSILDFSYLSSSTKGPFLLRQISTDVSSVPGSAILKWVSEIQRQAYRDISPRRRFLAVINPHGGQGLAKKLWEETIEPIFNAAGCILTVRYTGPASSPDNATNIARTLDLTAYDALVSVSGDGIVNELINGLANRPDAATALRTPIAPIPAGSGNALCVNIMGPGKVLDVAYGALNAIKGRPLPLDVCSVTQGDTRIYSFLSQAVGIMADLDMGTEWMRWVGGIRFVLGYLYGIITKKTYEVEITLKVVESDKRVMVDDYNMDQQSSVRSPEPKDAPGSPSMPMPPLAFGTTDAPMPLGTIHDKLEAPLAPGWHTFRTRVQSAVAGKMPWLARDSMIFPLAKNDGLIDVVMAPPMSVMESFKSMEGQEEGRFIRLPVSYYYKVEAYRCTPLERTGYISVDGESIPHRTFQVENHARLARILSLETRWKGLDHISL</sequence>
<dbReference type="Pfam" id="PF00781">
    <property type="entry name" value="DAGK_cat"/>
    <property type="match status" value="1"/>
</dbReference>
<protein>
    <submittedName>
        <fullName evidence="3">ATP-NAD kinase-like domain-containing protein</fullName>
    </submittedName>
</protein>
<keyword evidence="3" id="KW-0808">Transferase</keyword>
<dbReference type="AlphaFoldDB" id="A0AAD7BUA2"/>
<dbReference type="PANTHER" id="PTHR12358:SF31">
    <property type="entry name" value="ACYLGLYCEROL KINASE, MITOCHONDRIAL"/>
    <property type="match status" value="1"/>
</dbReference>
<dbReference type="Gene3D" id="3.40.50.10330">
    <property type="entry name" value="Probable inorganic polyphosphate/atp-NAD kinase, domain 1"/>
    <property type="match status" value="1"/>
</dbReference>
<dbReference type="SMART" id="SM00046">
    <property type="entry name" value="DAGKc"/>
    <property type="match status" value="1"/>
</dbReference>
<proteinExistence type="predicted"/>
<dbReference type="GO" id="GO:0046512">
    <property type="term" value="P:sphingosine biosynthetic process"/>
    <property type="evidence" value="ECO:0007669"/>
    <property type="project" value="TreeGrafter"/>
</dbReference>
<evidence type="ECO:0000256" key="1">
    <source>
        <dbReference type="SAM" id="MobiDB-lite"/>
    </source>
</evidence>
<dbReference type="InterPro" id="IPR001206">
    <property type="entry name" value="Diacylglycerol_kinase_cat_dom"/>
</dbReference>
<dbReference type="InterPro" id="IPR016064">
    <property type="entry name" value="NAD/diacylglycerol_kinase_sf"/>
</dbReference>
<dbReference type="PANTHER" id="PTHR12358">
    <property type="entry name" value="SPHINGOSINE KINASE"/>
    <property type="match status" value="1"/>
</dbReference>
<dbReference type="GO" id="GO:0016773">
    <property type="term" value="F:phosphotransferase activity, alcohol group as acceptor"/>
    <property type="evidence" value="ECO:0007669"/>
    <property type="project" value="UniProtKB-ARBA"/>
</dbReference>
<dbReference type="Proteomes" id="UP001221142">
    <property type="component" value="Unassembled WGS sequence"/>
</dbReference>
<reference evidence="3" key="1">
    <citation type="submission" date="2023-03" db="EMBL/GenBank/DDBJ databases">
        <title>Massive genome expansion in bonnet fungi (Mycena s.s.) driven by repeated elements and novel gene families across ecological guilds.</title>
        <authorList>
            <consortium name="Lawrence Berkeley National Laboratory"/>
            <person name="Harder C.B."/>
            <person name="Miyauchi S."/>
            <person name="Viragh M."/>
            <person name="Kuo A."/>
            <person name="Thoen E."/>
            <person name="Andreopoulos B."/>
            <person name="Lu D."/>
            <person name="Skrede I."/>
            <person name="Drula E."/>
            <person name="Henrissat B."/>
            <person name="Morin E."/>
            <person name="Kohler A."/>
            <person name="Barry K."/>
            <person name="LaButti K."/>
            <person name="Morin E."/>
            <person name="Salamov A."/>
            <person name="Lipzen A."/>
            <person name="Mereny Z."/>
            <person name="Hegedus B."/>
            <person name="Baldrian P."/>
            <person name="Stursova M."/>
            <person name="Weitz H."/>
            <person name="Taylor A."/>
            <person name="Grigoriev I.V."/>
            <person name="Nagy L.G."/>
            <person name="Martin F."/>
            <person name="Kauserud H."/>
        </authorList>
    </citation>
    <scope>NUCLEOTIDE SEQUENCE</scope>
    <source>
        <strain evidence="3">9284</strain>
    </source>
</reference>
<name>A0AAD7BUA2_9AGAR</name>
<keyword evidence="3" id="KW-0418">Kinase</keyword>
<accession>A0AAD7BUA2</accession>
<gene>
    <name evidence="3" type="ORF">FB45DRAFT_916713</name>
</gene>
<dbReference type="EMBL" id="JARKIF010000009">
    <property type="protein sequence ID" value="KAJ7630848.1"/>
    <property type="molecule type" value="Genomic_DNA"/>
</dbReference>
<dbReference type="InterPro" id="IPR017438">
    <property type="entry name" value="ATP-NAD_kinase_N"/>
</dbReference>
<evidence type="ECO:0000313" key="4">
    <source>
        <dbReference type="Proteomes" id="UP001221142"/>
    </source>
</evidence>
<organism evidence="3 4">
    <name type="scientific">Roridomyces roridus</name>
    <dbReference type="NCBI Taxonomy" id="1738132"/>
    <lineage>
        <taxon>Eukaryota</taxon>
        <taxon>Fungi</taxon>
        <taxon>Dikarya</taxon>
        <taxon>Basidiomycota</taxon>
        <taxon>Agaricomycotina</taxon>
        <taxon>Agaricomycetes</taxon>
        <taxon>Agaricomycetidae</taxon>
        <taxon>Agaricales</taxon>
        <taxon>Marasmiineae</taxon>
        <taxon>Mycenaceae</taxon>
        <taxon>Roridomyces</taxon>
    </lineage>
</organism>
<dbReference type="PROSITE" id="PS50146">
    <property type="entry name" value="DAGK"/>
    <property type="match status" value="1"/>
</dbReference>
<dbReference type="GO" id="GO:0001727">
    <property type="term" value="F:lipid kinase activity"/>
    <property type="evidence" value="ECO:0007669"/>
    <property type="project" value="UniProtKB-ARBA"/>
</dbReference>
<feature type="domain" description="DAGKc" evidence="2">
    <location>
        <begin position="142"/>
        <end position="286"/>
    </location>
</feature>
<feature type="region of interest" description="Disordered" evidence="1">
    <location>
        <begin position="352"/>
        <end position="376"/>
    </location>
</feature>
<comment type="caution">
    <text evidence="3">The sequence shown here is derived from an EMBL/GenBank/DDBJ whole genome shotgun (WGS) entry which is preliminary data.</text>
</comment>
<dbReference type="GO" id="GO:0016020">
    <property type="term" value="C:membrane"/>
    <property type="evidence" value="ECO:0007669"/>
    <property type="project" value="TreeGrafter"/>
</dbReference>
<dbReference type="Gene3D" id="2.60.200.40">
    <property type="match status" value="1"/>
</dbReference>
<dbReference type="InterPro" id="IPR050187">
    <property type="entry name" value="Lipid_Phosphate_FormReg"/>
</dbReference>
<evidence type="ECO:0000259" key="2">
    <source>
        <dbReference type="PROSITE" id="PS50146"/>
    </source>
</evidence>